<dbReference type="Pfam" id="PF07734">
    <property type="entry name" value="FBA_1"/>
    <property type="match status" value="1"/>
</dbReference>
<comment type="caution">
    <text evidence="3">The sequence shown here is derived from an EMBL/GenBank/DDBJ whole genome shotgun (WGS) entry which is preliminary data.</text>
</comment>
<dbReference type="PANTHER" id="PTHR35546">
    <property type="entry name" value="F-BOX PROTEIN INTERACTION DOMAIN PROTEIN-RELATED"/>
    <property type="match status" value="1"/>
</dbReference>
<gene>
    <name evidence="3" type="ORF">CASFOL_023754</name>
</gene>
<evidence type="ECO:0000313" key="4">
    <source>
        <dbReference type="Proteomes" id="UP001632038"/>
    </source>
</evidence>
<evidence type="ECO:0000259" key="1">
    <source>
        <dbReference type="Pfam" id="PF07734"/>
    </source>
</evidence>
<keyword evidence="4" id="KW-1185">Reference proteome</keyword>
<dbReference type="SUPFAM" id="SSF81383">
    <property type="entry name" value="F-box domain"/>
    <property type="match status" value="1"/>
</dbReference>
<evidence type="ECO:0008006" key="5">
    <source>
        <dbReference type="Google" id="ProtNLM"/>
    </source>
</evidence>
<reference evidence="4" key="1">
    <citation type="journal article" date="2024" name="IScience">
        <title>Strigolactones Initiate the Formation of Haustorium-like Structures in Castilleja.</title>
        <authorList>
            <person name="Buerger M."/>
            <person name="Peterson D."/>
            <person name="Chory J."/>
        </authorList>
    </citation>
    <scope>NUCLEOTIDE SEQUENCE [LARGE SCALE GENOMIC DNA]</scope>
</reference>
<dbReference type="Gene3D" id="1.20.1280.50">
    <property type="match status" value="1"/>
</dbReference>
<proteinExistence type="predicted"/>
<dbReference type="PANTHER" id="PTHR35546:SF130">
    <property type="entry name" value="EXPRESSED PROTEIN"/>
    <property type="match status" value="1"/>
</dbReference>
<feature type="domain" description="F-box" evidence="2">
    <location>
        <begin position="18"/>
        <end position="57"/>
    </location>
</feature>
<dbReference type="InterPro" id="IPR001810">
    <property type="entry name" value="F-box_dom"/>
</dbReference>
<dbReference type="AlphaFoldDB" id="A0ABD3CLF4"/>
<dbReference type="InterPro" id="IPR036047">
    <property type="entry name" value="F-box-like_dom_sf"/>
</dbReference>
<dbReference type="EMBL" id="JAVIJP010000032">
    <property type="protein sequence ID" value="KAL3630770.1"/>
    <property type="molecule type" value="Genomic_DNA"/>
</dbReference>
<dbReference type="InterPro" id="IPR055290">
    <property type="entry name" value="At3g26010-like"/>
</dbReference>
<accession>A0ABD3CLF4</accession>
<dbReference type="Proteomes" id="UP001632038">
    <property type="component" value="Unassembled WGS sequence"/>
</dbReference>
<dbReference type="InterPro" id="IPR006527">
    <property type="entry name" value="F-box-assoc_dom_typ1"/>
</dbReference>
<protein>
    <recommendedName>
        <fullName evidence="5">F-box domain-containing protein</fullName>
    </recommendedName>
</protein>
<evidence type="ECO:0000259" key="2">
    <source>
        <dbReference type="Pfam" id="PF12937"/>
    </source>
</evidence>
<dbReference type="Pfam" id="PF12937">
    <property type="entry name" value="F-box-like"/>
    <property type="match status" value="1"/>
</dbReference>
<feature type="domain" description="F-box associated beta-propeller type 1" evidence="1">
    <location>
        <begin position="104"/>
        <end position="225"/>
    </location>
</feature>
<evidence type="ECO:0000313" key="3">
    <source>
        <dbReference type="EMBL" id="KAL3630770.1"/>
    </source>
</evidence>
<name>A0ABD3CLF4_9LAMI</name>
<sequence>MNQLTGVSFSAMMIAYNDDLLTAIFIYLPPKSLIRFQLVCKHWLSLISGDYLSHQHTLHHRHRPKPEHPLLLSDKNHFYLHSNEKLVSYHFSPSLIELAVASFSNGLFLLKHPNVKNLVEECYIYNPTTKQSRNIVLNVHEKYTFVVGLNLAFDPSKSPHYKIICVRSARRRSTSFLRCWWRFCQIEVYESETNAWWIRGEPFWAPTDVDFNRGLYLNGCVHWAGMFFNINDGIIGKHPKIEIPGGAMLEKYHHSYVESCGYLHYIKHFPERNSIMVFKLDNDLLEWSLMYHIDLSGLSELISVLDFVRGESEEDSALVLHEPGKVMAYELKEKKNRGLVDFRDEALYEEGHVQFVSEGTFRFVPTLARV</sequence>
<organism evidence="3 4">
    <name type="scientific">Castilleja foliolosa</name>
    <dbReference type="NCBI Taxonomy" id="1961234"/>
    <lineage>
        <taxon>Eukaryota</taxon>
        <taxon>Viridiplantae</taxon>
        <taxon>Streptophyta</taxon>
        <taxon>Embryophyta</taxon>
        <taxon>Tracheophyta</taxon>
        <taxon>Spermatophyta</taxon>
        <taxon>Magnoliopsida</taxon>
        <taxon>eudicotyledons</taxon>
        <taxon>Gunneridae</taxon>
        <taxon>Pentapetalae</taxon>
        <taxon>asterids</taxon>
        <taxon>lamiids</taxon>
        <taxon>Lamiales</taxon>
        <taxon>Orobanchaceae</taxon>
        <taxon>Pedicularideae</taxon>
        <taxon>Castillejinae</taxon>
        <taxon>Castilleja</taxon>
    </lineage>
</organism>